<dbReference type="AlphaFoldDB" id="A0AAV2DPS0"/>
<sequence>MVVGGWAQSESSLSKSESSSDVWNADVGSLLGGRAVIPRLSQYSAEMSSSSEGVGVGRGPRHNDTPPPENFVKDP</sequence>
<gene>
    <name evidence="2" type="ORF">LTRI10_LOCUS17328</name>
</gene>
<keyword evidence="3" id="KW-1185">Reference proteome</keyword>
<evidence type="ECO:0000313" key="2">
    <source>
        <dbReference type="EMBL" id="CAL1375537.1"/>
    </source>
</evidence>
<proteinExistence type="predicted"/>
<dbReference type="EMBL" id="OZ034816">
    <property type="protein sequence ID" value="CAL1375537.1"/>
    <property type="molecule type" value="Genomic_DNA"/>
</dbReference>
<evidence type="ECO:0000256" key="1">
    <source>
        <dbReference type="SAM" id="MobiDB-lite"/>
    </source>
</evidence>
<evidence type="ECO:0000313" key="3">
    <source>
        <dbReference type="Proteomes" id="UP001497516"/>
    </source>
</evidence>
<reference evidence="2 3" key="1">
    <citation type="submission" date="2024-04" db="EMBL/GenBank/DDBJ databases">
        <authorList>
            <person name="Fracassetti M."/>
        </authorList>
    </citation>
    <scope>NUCLEOTIDE SEQUENCE [LARGE SCALE GENOMIC DNA]</scope>
</reference>
<dbReference type="Proteomes" id="UP001497516">
    <property type="component" value="Chromosome 3"/>
</dbReference>
<name>A0AAV2DPS0_9ROSI</name>
<feature type="region of interest" description="Disordered" evidence="1">
    <location>
        <begin position="1"/>
        <end position="25"/>
    </location>
</feature>
<organism evidence="2 3">
    <name type="scientific">Linum trigynum</name>
    <dbReference type="NCBI Taxonomy" id="586398"/>
    <lineage>
        <taxon>Eukaryota</taxon>
        <taxon>Viridiplantae</taxon>
        <taxon>Streptophyta</taxon>
        <taxon>Embryophyta</taxon>
        <taxon>Tracheophyta</taxon>
        <taxon>Spermatophyta</taxon>
        <taxon>Magnoliopsida</taxon>
        <taxon>eudicotyledons</taxon>
        <taxon>Gunneridae</taxon>
        <taxon>Pentapetalae</taxon>
        <taxon>rosids</taxon>
        <taxon>fabids</taxon>
        <taxon>Malpighiales</taxon>
        <taxon>Linaceae</taxon>
        <taxon>Linum</taxon>
    </lineage>
</organism>
<feature type="region of interest" description="Disordered" evidence="1">
    <location>
        <begin position="44"/>
        <end position="75"/>
    </location>
</feature>
<accession>A0AAV2DPS0</accession>
<protein>
    <submittedName>
        <fullName evidence="2">Uncharacterized protein</fullName>
    </submittedName>
</protein>
<feature type="compositionally biased region" description="Low complexity" evidence="1">
    <location>
        <begin position="9"/>
        <end position="20"/>
    </location>
</feature>